<gene>
    <name evidence="1" type="ORF">X777_04365</name>
</gene>
<protein>
    <submittedName>
        <fullName evidence="1">Uncharacterized protein</fullName>
    </submittedName>
</protein>
<dbReference type="AlphaFoldDB" id="A0A026WJW4"/>
<accession>A0A026WJW4</accession>
<reference evidence="1 2" key="1">
    <citation type="journal article" date="2014" name="Curr. Biol.">
        <title>The genome of the clonal raider ant Cerapachys biroi.</title>
        <authorList>
            <person name="Oxley P.R."/>
            <person name="Ji L."/>
            <person name="Fetter-Pruneda I."/>
            <person name="McKenzie S.K."/>
            <person name="Li C."/>
            <person name="Hu H."/>
            <person name="Zhang G."/>
            <person name="Kronauer D.J."/>
        </authorList>
    </citation>
    <scope>NUCLEOTIDE SEQUENCE [LARGE SCALE GENOMIC DNA]</scope>
</reference>
<dbReference type="Proteomes" id="UP000053097">
    <property type="component" value="Unassembled WGS sequence"/>
</dbReference>
<evidence type="ECO:0000313" key="1">
    <source>
        <dbReference type="EMBL" id="EZA55404.1"/>
    </source>
</evidence>
<keyword evidence="2" id="KW-1185">Reference proteome</keyword>
<sequence length="55" mass="6096">MPLNVSSHNELLLSVGCIVPHKSLQTGQQWRDATRPDAPPGLDEDFQCICVVHIE</sequence>
<organism evidence="1 2">
    <name type="scientific">Ooceraea biroi</name>
    <name type="common">Clonal raider ant</name>
    <name type="synonym">Cerapachys biroi</name>
    <dbReference type="NCBI Taxonomy" id="2015173"/>
    <lineage>
        <taxon>Eukaryota</taxon>
        <taxon>Metazoa</taxon>
        <taxon>Ecdysozoa</taxon>
        <taxon>Arthropoda</taxon>
        <taxon>Hexapoda</taxon>
        <taxon>Insecta</taxon>
        <taxon>Pterygota</taxon>
        <taxon>Neoptera</taxon>
        <taxon>Endopterygota</taxon>
        <taxon>Hymenoptera</taxon>
        <taxon>Apocrita</taxon>
        <taxon>Aculeata</taxon>
        <taxon>Formicoidea</taxon>
        <taxon>Formicidae</taxon>
        <taxon>Dorylinae</taxon>
        <taxon>Ooceraea</taxon>
    </lineage>
</organism>
<evidence type="ECO:0000313" key="2">
    <source>
        <dbReference type="Proteomes" id="UP000053097"/>
    </source>
</evidence>
<proteinExistence type="predicted"/>
<dbReference type="EMBL" id="KK107207">
    <property type="protein sequence ID" value="EZA55404.1"/>
    <property type="molecule type" value="Genomic_DNA"/>
</dbReference>
<name>A0A026WJW4_OOCBI</name>